<keyword evidence="3" id="KW-0808">Transferase</keyword>
<dbReference type="OrthoDB" id="537915at2759"/>
<protein>
    <recommendedName>
        <fullName evidence="11">Phosphofructokinase domain-containing protein</fullName>
    </recommendedName>
</protein>
<dbReference type="SUPFAM" id="SSF53784">
    <property type="entry name" value="Phosphofructokinase"/>
    <property type="match status" value="1"/>
</dbReference>
<dbReference type="GO" id="GO:0005737">
    <property type="term" value="C:cytoplasm"/>
    <property type="evidence" value="ECO:0007669"/>
    <property type="project" value="UniProtKB-ARBA"/>
</dbReference>
<feature type="domain" description="Phosphofructokinase" evidence="11">
    <location>
        <begin position="83"/>
        <end position="388"/>
    </location>
</feature>
<keyword evidence="9" id="KW-0324">Glycolysis</keyword>
<keyword evidence="6" id="KW-0418">Kinase</keyword>
<dbReference type="FunFam" id="3.40.50.450:FF:000002">
    <property type="entry name" value="ATP-dependent 6-phosphofructokinase"/>
    <property type="match status" value="1"/>
</dbReference>
<accession>A0A1X6NNQ8</accession>
<evidence type="ECO:0000256" key="9">
    <source>
        <dbReference type="ARBA" id="ARBA00023152"/>
    </source>
</evidence>
<evidence type="ECO:0000256" key="6">
    <source>
        <dbReference type="ARBA" id="ARBA00022777"/>
    </source>
</evidence>
<dbReference type="GO" id="GO:0046872">
    <property type="term" value="F:metal ion binding"/>
    <property type="evidence" value="ECO:0007669"/>
    <property type="project" value="UniProtKB-KW"/>
</dbReference>
<keyword evidence="13" id="KW-1185">Reference proteome</keyword>
<dbReference type="UniPathway" id="UPA00109">
    <property type="reaction ID" value="UER00182"/>
</dbReference>
<dbReference type="InterPro" id="IPR012004">
    <property type="entry name" value="PyroP-dep_PFK_TP0108"/>
</dbReference>
<keyword evidence="8" id="KW-0460">Magnesium</keyword>
<keyword evidence="5" id="KW-0547">Nucleotide-binding</keyword>
<keyword evidence="7" id="KW-0067">ATP-binding</keyword>
<evidence type="ECO:0000256" key="5">
    <source>
        <dbReference type="ARBA" id="ARBA00022741"/>
    </source>
</evidence>
<comment type="cofactor">
    <cofactor evidence="1">
        <name>Mg(2+)</name>
        <dbReference type="ChEBI" id="CHEBI:18420"/>
    </cofactor>
</comment>
<evidence type="ECO:0000256" key="8">
    <source>
        <dbReference type="ARBA" id="ARBA00022842"/>
    </source>
</evidence>
<dbReference type="GO" id="GO:0003872">
    <property type="term" value="F:6-phosphofructokinase activity"/>
    <property type="evidence" value="ECO:0007669"/>
    <property type="project" value="UniProtKB-EC"/>
</dbReference>
<evidence type="ECO:0000259" key="11">
    <source>
        <dbReference type="Pfam" id="PF00365"/>
    </source>
</evidence>
<evidence type="ECO:0000256" key="2">
    <source>
        <dbReference type="ARBA" id="ARBA00002659"/>
    </source>
</evidence>
<dbReference type="NCBIfam" id="NF005301">
    <property type="entry name" value="PRK06830.1"/>
    <property type="match status" value="1"/>
</dbReference>
<dbReference type="PIRSF" id="PIRSF000534">
    <property type="entry name" value="PPi_PFK_TP0108"/>
    <property type="match status" value="1"/>
</dbReference>
<sequence>MDAAALPGRPNPSLRAAADGFGFVGDGEVVLKAVALHTAAAAAPVAGPDGLEVPAVARGAQDAAAYVRAGPRRTVYFDPRQVRAAIVTCGGIAPGLNTVIRAIVTTLTREYGVESVFGIQSGYRGFYAKNWLQLTPDVVADIHKVGGTYLGSSRGGHDTMKIVDALETRGINQLYVCGGDGTVAGARALQVEIAARRLPIAVCSLPKTVDDDLCVIDRSFGFETAVGEAQHAINAAAREAADFPNGIGLVKLMGRNSGFIAVHAALASGEADCVLIPESPFAIGGPDGLLAYIEAQLAAQGKVVIVVAEGAGQEHVAQAVDKPSCDASGNKLLSDIGLRLLNDIKAHFAAVGTEVSPKYIDPTYMVRSCPPCAGDSLLCTLLAHSAVHGLFAGFTGFMVGPVNGVNAYVPFDEVAGKKKVVDVAGGRLWLRLLSSTAQPDFAASSGERLSRAGSEVSGISTASL</sequence>
<evidence type="ECO:0000256" key="7">
    <source>
        <dbReference type="ARBA" id="ARBA00022840"/>
    </source>
</evidence>
<comment type="function">
    <text evidence="2">Catalyzes the phosphorylation of D-fructose 6-phosphate to fructose 1,6-bisphosphate by ATP, the first committing step of glycolysis.</text>
</comment>
<organism evidence="12 13">
    <name type="scientific">Porphyra umbilicalis</name>
    <name type="common">Purple laver</name>
    <name type="synonym">Red alga</name>
    <dbReference type="NCBI Taxonomy" id="2786"/>
    <lineage>
        <taxon>Eukaryota</taxon>
        <taxon>Rhodophyta</taxon>
        <taxon>Bangiophyceae</taxon>
        <taxon>Bangiales</taxon>
        <taxon>Bangiaceae</taxon>
        <taxon>Porphyra</taxon>
    </lineage>
</organism>
<dbReference type="GO" id="GO:0006002">
    <property type="term" value="P:fructose 6-phosphate metabolic process"/>
    <property type="evidence" value="ECO:0007669"/>
    <property type="project" value="InterPro"/>
</dbReference>
<dbReference type="InterPro" id="IPR022953">
    <property type="entry name" value="ATP_PFK"/>
</dbReference>
<proteinExistence type="predicted"/>
<dbReference type="Pfam" id="PF00365">
    <property type="entry name" value="PFK"/>
    <property type="match status" value="1"/>
</dbReference>
<dbReference type="Gene3D" id="3.40.50.450">
    <property type="match status" value="1"/>
</dbReference>
<evidence type="ECO:0000313" key="13">
    <source>
        <dbReference type="Proteomes" id="UP000218209"/>
    </source>
</evidence>
<dbReference type="PANTHER" id="PTHR45770">
    <property type="entry name" value="ATP-DEPENDENT 6-PHOSPHOFRUCTOKINASE 1"/>
    <property type="match status" value="1"/>
</dbReference>
<reference evidence="12 13" key="1">
    <citation type="submission" date="2017-03" db="EMBL/GenBank/DDBJ databases">
        <title>WGS assembly of Porphyra umbilicalis.</title>
        <authorList>
            <person name="Brawley S.H."/>
            <person name="Blouin N.A."/>
            <person name="Ficko-Blean E."/>
            <person name="Wheeler G.L."/>
            <person name="Lohr M."/>
            <person name="Goodson H.V."/>
            <person name="Jenkins J.W."/>
            <person name="Blaby-Haas C.E."/>
            <person name="Helliwell K.E."/>
            <person name="Chan C."/>
            <person name="Marriage T."/>
            <person name="Bhattacharya D."/>
            <person name="Klein A.S."/>
            <person name="Badis Y."/>
            <person name="Brodie J."/>
            <person name="Cao Y."/>
            <person name="Collen J."/>
            <person name="Dittami S.M."/>
            <person name="Gachon C.M."/>
            <person name="Green B.R."/>
            <person name="Karpowicz S."/>
            <person name="Kim J.W."/>
            <person name="Kudahl U."/>
            <person name="Lin S."/>
            <person name="Michel G."/>
            <person name="Mittag M."/>
            <person name="Olson B.J."/>
            <person name="Pangilinan J."/>
            <person name="Peng Y."/>
            <person name="Qiu H."/>
            <person name="Shu S."/>
            <person name="Singer J.T."/>
            <person name="Smith A.G."/>
            <person name="Sprecher B.N."/>
            <person name="Wagner V."/>
            <person name="Wang W."/>
            <person name="Wang Z.-Y."/>
            <person name="Yan J."/>
            <person name="Yarish C."/>
            <person name="Zoeuner-Riek S."/>
            <person name="Zhuang Y."/>
            <person name="Zou Y."/>
            <person name="Lindquist E.A."/>
            <person name="Grimwood J."/>
            <person name="Barry K."/>
            <person name="Rokhsar D.S."/>
            <person name="Schmutz J."/>
            <person name="Stiller J.W."/>
            <person name="Grossman A.R."/>
            <person name="Prochnik S.E."/>
        </authorList>
    </citation>
    <scope>NUCLEOTIDE SEQUENCE [LARGE SCALE GENOMIC DNA]</scope>
    <source>
        <strain evidence="12">4086291</strain>
    </source>
</reference>
<evidence type="ECO:0000256" key="4">
    <source>
        <dbReference type="ARBA" id="ARBA00022723"/>
    </source>
</evidence>
<evidence type="ECO:0000313" key="12">
    <source>
        <dbReference type="EMBL" id="OSX70244.1"/>
    </source>
</evidence>
<dbReference type="EMBL" id="KV919287">
    <property type="protein sequence ID" value="OSX70244.1"/>
    <property type="molecule type" value="Genomic_DNA"/>
</dbReference>
<comment type="catalytic activity">
    <reaction evidence="10">
        <text>beta-D-fructose 6-phosphate + ATP = beta-D-fructose 1,6-bisphosphate + ADP + H(+)</text>
        <dbReference type="Rhea" id="RHEA:16109"/>
        <dbReference type="ChEBI" id="CHEBI:15378"/>
        <dbReference type="ChEBI" id="CHEBI:30616"/>
        <dbReference type="ChEBI" id="CHEBI:32966"/>
        <dbReference type="ChEBI" id="CHEBI:57634"/>
        <dbReference type="ChEBI" id="CHEBI:456216"/>
        <dbReference type="EC" id="2.7.1.11"/>
    </reaction>
</comment>
<keyword evidence="4" id="KW-0479">Metal-binding</keyword>
<evidence type="ECO:0000256" key="10">
    <source>
        <dbReference type="ARBA" id="ARBA00048070"/>
    </source>
</evidence>
<evidence type="ECO:0000256" key="1">
    <source>
        <dbReference type="ARBA" id="ARBA00001946"/>
    </source>
</evidence>
<dbReference type="InterPro" id="IPR035966">
    <property type="entry name" value="PKF_sf"/>
</dbReference>
<evidence type="ECO:0000256" key="3">
    <source>
        <dbReference type="ARBA" id="ARBA00022679"/>
    </source>
</evidence>
<dbReference type="InterPro" id="IPR050929">
    <property type="entry name" value="PFKA"/>
</dbReference>
<gene>
    <name evidence="12" type="ORF">BU14_0835s0007</name>
</gene>
<dbReference type="InterPro" id="IPR000023">
    <property type="entry name" value="Phosphofructokinase_dom"/>
</dbReference>
<name>A0A1X6NNQ8_PORUM</name>
<dbReference type="AlphaFoldDB" id="A0A1X6NNQ8"/>
<dbReference type="Proteomes" id="UP000218209">
    <property type="component" value="Unassembled WGS sequence"/>
</dbReference>
<dbReference type="GO" id="GO:0005524">
    <property type="term" value="F:ATP binding"/>
    <property type="evidence" value="ECO:0007669"/>
    <property type="project" value="UniProtKB-KW"/>
</dbReference>
<dbReference type="PRINTS" id="PR00476">
    <property type="entry name" value="PHFRCTKINASE"/>
</dbReference>